<accession>A0AAQ3UCT1</accession>
<proteinExistence type="predicted"/>
<reference evidence="1 2" key="1">
    <citation type="submission" date="2024-02" db="EMBL/GenBank/DDBJ databases">
        <title>High-quality chromosome-scale genome assembly of Pensacola bahiagrass (Paspalum notatum Flugge var. saurae).</title>
        <authorList>
            <person name="Vega J.M."/>
            <person name="Podio M."/>
            <person name="Orjuela J."/>
            <person name="Siena L.A."/>
            <person name="Pessino S.C."/>
            <person name="Combes M.C."/>
            <person name="Mariac C."/>
            <person name="Albertini E."/>
            <person name="Pupilli F."/>
            <person name="Ortiz J.P.A."/>
            <person name="Leblanc O."/>
        </authorList>
    </citation>
    <scope>NUCLEOTIDE SEQUENCE [LARGE SCALE GENOMIC DNA]</scope>
    <source>
        <strain evidence="1">R1</strain>
        <tissue evidence="1">Leaf</tissue>
    </source>
</reference>
<organism evidence="1 2">
    <name type="scientific">Paspalum notatum var. saurae</name>
    <dbReference type="NCBI Taxonomy" id="547442"/>
    <lineage>
        <taxon>Eukaryota</taxon>
        <taxon>Viridiplantae</taxon>
        <taxon>Streptophyta</taxon>
        <taxon>Embryophyta</taxon>
        <taxon>Tracheophyta</taxon>
        <taxon>Spermatophyta</taxon>
        <taxon>Magnoliopsida</taxon>
        <taxon>Liliopsida</taxon>
        <taxon>Poales</taxon>
        <taxon>Poaceae</taxon>
        <taxon>PACMAD clade</taxon>
        <taxon>Panicoideae</taxon>
        <taxon>Andropogonodae</taxon>
        <taxon>Paspaleae</taxon>
        <taxon>Paspalinae</taxon>
        <taxon>Paspalum</taxon>
    </lineage>
</organism>
<keyword evidence="2" id="KW-1185">Reference proteome</keyword>
<dbReference type="AlphaFoldDB" id="A0AAQ3UCT1"/>
<evidence type="ECO:0000313" key="2">
    <source>
        <dbReference type="Proteomes" id="UP001341281"/>
    </source>
</evidence>
<evidence type="ECO:0000313" key="1">
    <source>
        <dbReference type="EMBL" id="WVZ87407.1"/>
    </source>
</evidence>
<name>A0AAQ3UCT1_PASNO</name>
<dbReference type="EMBL" id="CP144751">
    <property type="protein sequence ID" value="WVZ87407.1"/>
    <property type="molecule type" value="Genomic_DNA"/>
</dbReference>
<protein>
    <submittedName>
        <fullName evidence="1">Uncharacterized protein</fullName>
    </submittedName>
</protein>
<dbReference type="Proteomes" id="UP001341281">
    <property type="component" value="Chromosome 07"/>
</dbReference>
<sequence>MAKPGQETNAILGMPNLGYALKRYLFDSTREKRFSVLQFKARLVDGQNRSANQTALVPEFPAPPQCVTTVSYRIKKAFQLYCNTLNL</sequence>
<gene>
    <name evidence="1" type="ORF">U9M48_034045</name>
</gene>